<gene>
    <name evidence="3" type="ORF">PHJA_002117000</name>
</gene>
<sequence length="233" mass="26370">MASKYPVAQEEFLYNLGWTKEADKTFIGLLVDQRQLGLFKPGEPNLSSIEFCTDILNINLGTSYNHAYCIERVALLQNRYRVFRWMLRKHGLRHCKIIGLVTAPKEVWDDIFEKEPFSIAYQEYGEPMWNELRVIFEGVYGSHPTPEDVVIQVSSHHGVMPIPPTGTRRSKAIAPKRVINVEASSSVKSCSLWKYLEAFVGEDDTTFESSVNQPPQSPEHDPPSLVSGTTSPP</sequence>
<feature type="domain" description="Myb/SANT-like" evidence="2">
    <location>
        <begin position="18"/>
        <end position="110"/>
    </location>
</feature>
<comment type="caution">
    <text evidence="3">The sequence shown here is derived from an EMBL/GenBank/DDBJ whole genome shotgun (WGS) entry which is preliminary data.</text>
</comment>
<dbReference type="OrthoDB" id="926159at2759"/>
<evidence type="ECO:0000259" key="2">
    <source>
        <dbReference type="Pfam" id="PF12776"/>
    </source>
</evidence>
<dbReference type="Proteomes" id="UP000653305">
    <property type="component" value="Unassembled WGS sequence"/>
</dbReference>
<protein>
    <recommendedName>
        <fullName evidence="2">Myb/SANT-like domain-containing protein</fullName>
    </recommendedName>
</protein>
<accession>A0A830CL66</accession>
<dbReference type="InterPro" id="IPR024752">
    <property type="entry name" value="Myb/SANT-like_dom"/>
</dbReference>
<keyword evidence="4" id="KW-1185">Reference proteome</keyword>
<organism evidence="3 4">
    <name type="scientific">Phtheirospermum japonicum</name>
    <dbReference type="NCBI Taxonomy" id="374723"/>
    <lineage>
        <taxon>Eukaryota</taxon>
        <taxon>Viridiplantae</taxon>
        <taxon>Streptophyta</taxon>
        <taxon>Embryophyta</taxon>
        <taxon>Tracheophyta</taxon>
        <taxon>Spermatophyta</taxon>
        <taxon>Magnoliopsida</taxon>
        <taxon>eudicotyledons</taxon>
        <taxon>Gunneridae</taxon>
        <taxon>Pentapetalae</taxon>
        <taxon>asterids</taxon>
        <taxon>lamiids</taxon>
        <taxon>Lamiales</taxon>
        <taxon>Orobanchaceae</taxon>
        <taxon>Orobanchaceae incertae sedis</taxon>
        <taxon>Phtheirospermum</taxon>
    </lineage>
</organism>
<dbReference type="EMBL" id="BMAC01000586">
    <property type="protein sequence ID" value="GFP99729.1"/>
    <property type="molecule type" value="Genomic_DNA"/>
</dbReference>
<proteinExistence type="predicted"/>
<dbReference type="AlphaFoldDB" id="A0A830CL66"/>
<evidence type="ECO:0000313" key="4">
    <source>
        <dbReference type="Proteomes" id="UP000653305"/>
    </source>
</evidence>
<dbReference type="Pfam" id="PF12776">
    <property type="entry name" value="Myb_DNA-bind_3"/>
    <property type="match status" value="1"/>
</dbReference>
<name>A0A830CL66_9LAMI</name>
<evidence type="ECO:0000313" key="3">
    <source>
        <dbReference type="EMBL" id="GFP99729.1"/>
    </source>
</evidence>
<feature type="region of interest" description="Disordered" evidence="1">
    <location>
        <begin position="206"/>
        <end position="233"/>
    </location>
</feature>
<evidence type="ECO:0000256" key="1">
    <source>
        <dbReference type="SAM" id="MobiDB-lite"/>
    </source>
</evidence>
<reference evidence="3" key="1">
    <citation type="submission" date="2020-07" db="EMBL/GenBank/DDBJ databases">
        <title>Ethylene signaling mediates host invasion by parasitic plants.</title>
        <authorList>
            <person name="Yoshida S."/>
        </authorList>
    </citation>
    <scope>NUCLEOTIDE SEQUENCE</scope>
    <source>
        <strain evidence="3">Okayama</strain>
    </source>
</reference>